<dbReference type="Pfam" id="PF00043">
    <property type="entry name" value="GST_C"/>
    <property type="match status" value="1"/>
</dbReference>
<feature type="compositionally biased region" description="Basic and acidic residues" evidence="7">
    <location>
        <begin position="12"/>
        <end position="24"/>
    </location>
</feature>
<dbReference type="Gene3D" id="3.40.50.300">
    <property type="entry name" value="P-loop containing nucleotide triphosphate hydrolases"/>
    <property type="match status" value="2"/>
</dbReference>
<keyword evidence="1 6" id="KW-0436">Ligase</keyword>
<organism evidence="9 10">
    <name type="scientific">Caligus rogercresseyi</name>
    <name type="common">Sea louse</name>
    <dbReference type="NCBI Taxonomy" id="217165"/>
    <lineage>
        <taxon>Eukaryota</taxon>
        <taxon>Metazoa</taxon>
        <taxon>Ecdysozoa</taxon>
        <taxon>Arthropoda</taxon>
        <taxon>Crustacea</taxon>
        <taxon>Multicrustacea</taxon>
        <taxon>Hexanauplia</taxon>
        <taxon>Copepoda</taxon>
        <taxon>Siphonostomatoida</taxon>
        <taxon>Caligidae</taxon>
        <taxon>Caligus</taxon>
    </lineage>
</organism>
<dbReference type="GO" id="GO:0006412">
    <property type="term" value="P:translation"/>
    <property type="evidence" value="ECO:0007669"/>
    <property type="project" value="UniProtKB-KW"/>
</dbReference>
<accession>A0A7T8KHU6</accession>
<dbReference type="GO" id="GO:0005737">
    <property type="term" value="C:cytoplasm"/>
    <property type="evidence" value="ECO:0007669"/>
    <property type="project" value="TreeGrafter"/>
</dbReference>
<feature type="domain" description="AAA+ ATPase" evidence="8">
    <location>
        <begin position="215"/>
        <end position="346"/>
    </location>
</feature>
<dbReference type="InterPro" id="IPR003593">
    <property type="entry name" value="AAA+_ATPase"/>
</dbReference>
<evidence type="ECO:0000256" key="1">
    <source>
        <dbReference type="ARBA" id="ARBA00022598"/>
    </source>
</evidence>
<dbReference type="SUPFAM" id="SSF47616">
    <property type="entry name" value="GST C-terminal domain-like"/>
    <property type="match status" value="1"/>
</dbReference>
<dbReference type="Gene3D" id="1.10.8.60">
    <property type="match status" value="2"/>
</dbReference>
<evidence type="ECO:0000256" key="2">
    <source>
        <dbReference type="ARBA" id="ARBA00022737"/>
    </source>
</evidence>
<dbReference type="InterPro" id="IPR020058">
    <property type="entry name" value="Glu/Gln-tRNA-synth_Ib_cat-dom"/>
</dbReference>
<dbReference type="InterPro" id="IPR014729">
    <property type="entry name" value="Rossmann-like_a/b/a_fold"/>
</dbReference>
<gene>
    <name evidence="9" type="ORF">FKW44_000755</name>
</gene>
<evidence type="ECO:0000256" key="6">
    <source>
        <dbReference type="RuleBase" id="RU363037"/>
    </source>
</evidence>
<dbReference type="PANTHER" id="PTHR23077">
    <property type="entry name" value="AAA-FAMILY ATPASE"/>
    <property type="match status" value="1"/>
</dbReference>
<dbReference type="InterPro" id="IPR004046">
    <property type="entry name" value="GST_C"/>
</dbReference>
<dbReference type="Gene3D" id="1.20.1050.130">
    <property type="match status" value="1"/>
</dbReference>
<evidence type="ECO:0000259" key="8">
    <source>
        <dbReference type="SMART" id="SM00382"/>
    </source>
</evidence>
<dbReference type="OrthoDB" id="6375379at2759"/>
<dbReference type="AlphaFoldDB" id="A0A7T8KHU6"/>
<dbReference type="Pfam" id="PF00004">
    <property type="entry name" value="AAA"/>
    <property type="match status" value="2"/>
</dbReference>
<name>A0A7T8KHU6_CALRO</name>
<dbReference type="GO" id="GO:0004812">
    <property type="term" value="F:aminoacyl-tRNA ligase activity"/>
    <property type="evidence" value="ECO:0007669"/>
    <property type="project" value="UniProtKB-KW"/>
</dbReference>
<keyword evidence="6" id="KW-0648">Protein biosynthesis</keyword>
<dbReference type="InterPro" id="IPR041569">
    <property type="entry name" value="AAA_lid_3"/>
</dbReference>
<dbReference type="GO" id="GO:0005524">
    <property type="term" value="F:ATP binding"/>
    <property type="evidence" value="ECO:0007669"/>
    <property type="project" value="UniProtKB-KW"/>
</dbReference>
<dbReference type="CDD" id="cd19511">
    <property type="entry name" value="RecA-like_CDC48_r2-like"/>
    <property type="match status" value="1"/>
</dbReference>
<evidence type="ECO:0000256" key="5">
    <source>
        <dbReference type="ARBA" id="ARBA00023146"/>
    </source>
</evidence>
<dbReference type="Pfam" id="PF00749">
    <property type="entry name" value="tRNA-synt_1c"/>
    <property type="match status" value="1"/>
</dbReference>
<evidence type="ECO:0000256" key="3">
    <source>
        <dbReference type="ARBA" id="ARBA00022741"/>
    </source>
</evidence>
<sequence length="985" mass="110136">MPPKSTPKRKAKAEEWTRDPESRILRHPSHGLSEKDGVLSVPGSDIKRLRLPPGPPFLLLSPALMKALQWRFGSKLFFFNKIEAITSIKLFAEPLTLARKLFFKEHPGRSDGAFISALKASLEATELPLLAIQEENHYKDELAHELQSLHLSSTPKSSSKPQAKFYSFAWNETEIFFVDEGLSGKKSSPPLQDLIGGLETPIQNLNKSILANNAYLRGILLFGPQGTGESLGYQTISIVASDLFSKFYGETENKLSELFKRACSHDGRKGTILFIDDFDCLCPKRSDSGKSDQEKRVLFGLVHMLDKYRNTSNLVVLGATSRIDAIDPVLRRPGRFDYEIEIGVPNPLERQSIFNCLFRLRNISVKDEDVVTIANKTHGYVGADLEALVSEAHCLLEEEDPEHQGDLQLSHLMTSLKKVRPSAMREVSIQIPDVTWDDIGGLEELKLKLKQAVEWPLKRPEVFTRFGIKPPKGILMYGPPGCSKTMIAKALANESGLNFMAVKGPELLSKWVGESERAVRELFRKARSVSPSIIFFDEIDSLCSSRGGGTDSKVSDRVLAQLLTEMDGVEVLNSVTVVAATNRPDMIDKALMRPGRLDRVVFVSLPDTDTRHKIFHIHSQRIPTQENMDWDSLAQLTQGYSGAEISAVCNEAALKALERDMEAKIVSQEDFLSALRIVTPRIDSNLMKIYSDFQAIHMRLIQDEFQSLQKEPPVGAIVVAHALKKSYSYDGGKTAMNIGSDIIINNSVSIARPFHKTEIDHWLAFTLGPLTVNFQDAVEYLNKVLEPNTFLVGDKVTIADYVVFGFLYMSGYWRAPTHIKRWFDHMGSRAEVGEALKTVPADAIPSKKFFKDASEAIVHSKTAAAASNAKSQPKAVKASSSEKKEDVGKFVDLPGAEMDKASGYLHIGHAKACLLNQHYRDHFKGKLVLRFDDTNPAKEKEEFENVILEDLKLLKVKYDHFSHTSDHFETMLGYCEKMIKEGMPM</sequence>
<dbReference type="InterPro" id="IPR050168">
    <property type="entry name" value="AAA_ATPase_domain"/>
</dbReference>
<dbReference type="InterPro" id="IPR036282">
    <property type="entry name" value="Glutathione-S-Trfase_C_sf"/>
</dbReference>
<keyword evidence="10" id="KW-1185">Reference proteome</keyword>
<keyword evidence="4 6" id="KW-0067">ATP-binding</keyword>
<reference evidence="10" key="1">
    <citation type="submission" date="2021-01" db="EMBL/GenBank/DDBJ databases">
        <title>Caligus Genome Assembly.</title>
        <authorList>
            <person name="Gallardo-Escarate C."/>
        </authorList>
    </citation>
    <scope>NUCLEOTIDE SEQUENCE [LARGE SCALE GENOMIC DNA]</scope>
</reference>
<dbReference type="InterPro" id="IPR003959">
    <property type="entry name" value="ATPase_AAA_core"/>
</dbReference>
<dbReference type="InterPro" id="IPR003960">
    <property type="entry name" value="ATPase_AAA_CS"/>
</dbReference>
<proteinExistence type="inferred from homology"/>
<dbReference type="GO" id="GO:0043039">
    <property type="term" value="P:tRNA aminoacylation"/>
    <property type="evidence" value="ECO:0007669"/>
    <property type="project" value="InterPro"/>
</dbReference>
<evidence type="ECO:0000256" key="7">
    <source>
        <dbReference type="SAM" id="MobiDB-lite"/>
    </source>
</evidence>
<keyword evidence="5 6" id="KW-0030">Aminoacyl-tRNA synthetase</keyword>
<dbReference type="Proteomes" id="UP000595437">
    <property type="component" value="Chromosome 1"/>
</dbReference>
<feature type="domain" description="AAA+ ATPase" evidence="8">
    <location>
        <begin position="470"/>
        <end position="607"/>
    </location>
</feature>
<evidence type="ECO:0000313" key="9">
    <source>
        <dbReference type="EMBL" id="QQP56174.1"/>
    </source>
</evidence>
<feature type="region of interest" description="Disordered" evidence="7">
    <location>
        <begin position="1"/>
        <end position="37"/>
    </location>
</feature>
<dbReference type="InterPro" id="IPR027417">
    <property type="entry name" value="P-loop_NTPase"/>
</dbReference>
<dbReference type="SMART" id="SM00382">
    <property type="entry name" value="AAA"/>
    <property type="match status" value="2"/>
</dbReference>
<comment type="similarity">
    <text evidence="6">Belongs to the class-I aminoacyl-tRNA synthetase family.</text>
</comment>
<keyword evidence="3 6" id="KW-0547">Nucleotide-binding</keyword>
<dbReference type="SUPFAM" id="SSF52374">
    <property type="entry name" value="Nucleotidylyl transferase"/>
    <property type="match status" value="1"/>
</dbReference>
<dbReference type="PROSITE" id="PS00674">
    <property type="entry name" value="AAA"/>
    <property type="match status" value="1"/>
</dbReference>
<keyword evidence="2" id="KW-0677">Repeat</keyword>
<dbReference type="GO" id="GO:0016887">
    <property type="term" value="F:ATP hydrolysis activity"/>
    <property type="evidence" value="ECO:0007669"/>
    <property type="project" value="InterPro"/>
</dbReference>
<dbReference type="Pfam" id="PF17862">
    <property type="entry name" value="AAA_lid_3"/>
    <property type="match status" value="2"/>
</dbReference>
<dbReference type="FunFam" id="3.40.50.300:FF:000018">
    <property type="entry name" value="Cell division control 48"/>
    <property type="match status" value="1"/>
</dbReference>
<dbReference type="Gene3D" id="3.90.800.10">
    <property type="entry name" value="Glutamyl-tRNA Synthetase, Domain 3"/>
    <property type="match status" value="1"/>
</dbReference>
<protein>
    <submittedName>
        <fullName evidence="9">Spermatogenesisassociated protein 5like</fullName>
    </submittedName>
</protein>
<evidence type="ECO:0000256" key="4">
    <source>
        <dbReference type="ARBA" id="ARBA00022840"/>
    </source>
</evidence>
<evidence type="ECO:0000313" key="10">
    <source>
        <dbReference type="Proteomes" id="UP000595437"/>
    </source>
</evidence>
<feature type="compositionally biased region" description="Basic residues" evidence="7">
    <location>
        <begin position="1"/>
        <end position="11"/>
    </location>
</feature>
<dbReference type="Gene3D" id="3.40.50.620">
    <property type="entry name" value="HUPs"/>
    <property type="match status" value="1"/>
</dbReference>
<dbReference type="EMBL" id="CP045890">
    <property type="protein sequence ID" value="QQP56174.1"/>
    <property type="molecule type" value="Genomic_DNA"/>
</dbReference>
<dbReference type="SUPFAM" id="SSF52540">
    <property type="entry name" value="P-loop containing nucleoside triphosphate hydrolases"/>
    <property type="match status" value="2"/>
</dbReference>
<dbReference type="PANTHER" id="PTHR23077:SF27">
    <property type="entry name" value="ATPASE FAMILY GENE 2 PROTEIN HOMOLOG A"/>
    <property type="match status" value="1"/>
</dbReference>